<comment type="cofactor">
    <cofactor evidence="2">
        <name>Mg(2+)</name>
        <dbReference type="ChEBI" id="CHEBI:18420"/>
    </cofactor>
</comment>
<proteinExistence type="inferred from homology"/>
<dbReference type="InterPro" id="IPR008949">
    <property type="entry name" value="Isoprenoid_synthase_dom_sf"/>
</dbReference>
<dbReference type="Pfam" id="PF19086">
    <property type="entry name" value="Terpene_syn_C_2"/>
    <property type="match status" value="1"/>
</dbReference>
<evidence type="ECO:0000313" key="3">
    <source>
        <dbReference type="EMBL" id="MCX4238952.1"/>
    </source>
</evidence>
<dbReference type="EC" id="4.2.3.-" evidence="2"/>
<comment type="similarity">
    <text evidence="2">Belongs to the terpene synthase family.</text>
</comment>
<dbReference type="SFLD" id="SFLDG01020">
    <property type="entry name" value="Terpene_Cyclase_Like_2"/>
    <property type="match status" value="1"/>
</dbReference>
<dbReference type="SUPFAM" id="SSF48576">
    <property type="entry name" value="Terpenoid synthases"/>
    <property type="match status" value="1"/>
</dbReference>
<dbReference type="EMBL" id="JAIFZO010000002">
    <property type="protein sequence ID" value="MCX4238952.1"/>
    <property type="molecule type" value="Genomic_DNA"/>
</dbReference>
<accession>A0ABT3VH09</accession>
<keyword evidence="2" id="KW-0460">Magnesium</keyword>
<keyword evidence="4" id="KW-1185">Reference proteome</keyword>
<dbReference type="PANTHER" id="PTHR35201:SF4">
    <property type="entry name" value="BETA-PINACENE SYNTHASE-RELATED"/>
    <property type="match status" value="1"/>
</dbReference>
<gene>
    <name evidence="3" type="ORF">K3769_40525</name>
</gene>
<evidence type="ECO:0000256" key="2">
    <source>
        <dbReference type="RuleBase" id="RU366034"/>
    </source>
</evidence>
<name>A0ABT3VH09_9ACTN</name>
<dbReference type="Gene3D" id="1.10.600.10">
    <property type="entry name" value="Farnesyl Diphosphate Synthase"/>
    <property type="match status" value="1"/>
</dbReference>
<keyword evidence="1 2" id="KW-0456">Lyase</keyword>
<dbReference type="InterPro" id="IPR034686">
    <property type="entry name" value="Terpene_cyclase-like_2"/>
</dbReference>
<dbReference type="RefSeq" id="WP_267031204.1">
    <property type="nucleotide sequence ID" value="NZ_JAIFZO010000002.1"/>
</dbReference>
<keyword evidence="2" id="KW-0479">Metal-binding</keyword>
<reference evidence="3" key="1">
    <citation type="journal article" date="2022" name="bioRxiv">
        <title>Discovery and biosynthetic assessment of Streptomyces ortus sp nov. isolated from a deep-sea sponge.</title>
        <authorList>
            <person name="Williams S.E."/>
        </authorList>
    </citation>
    <scope>NUCLEOTIDE SEQUENCE</scope>
    <source>
        <strain evidence="3">A15ISP2-DRY2</strain>
    </source>
</reference>
<protein>
    <recommendedName>
        <fullName evidence="2">Terpene synthase</fullName>
        <ecNumber evidence="2">4.2.3.-</ecNumber>
    </recommendedName>
</protein>
<organism evidence="3 4">
    <name type="scientific">Streptomyces ortus</name>
    <dbReference type="NCBI Taxonomy" id="2867268"/>
    <lineage>
        <taxon>Bacteria</taxon>
        <taxon>Bacillati</taxon>
        <taxon>Actinomycetota</taxon>
        <taxon>Actinomycetes</taxon>
        <taxon>Kitasatosporales</taxon>
        <taxon>Streptomycetaceae</taxon>
        <taxon>Streptomyces</taxon>
    </lineage>
</organism>
<dbReference type="Proteomes" id="UP001165590">
    <property type="component" value="Unassembled WGS sequence"/>
</dbReference>
<sequence>MHSPVSDPVLDTVLPRWPFPAAPARDPGDIAAVETGGAEWARRLGLIDSGDPRHPLRRLCAGELVSHGYPRADTGIRVLITQWTMWYFNLDDHFEDGAAGASAAAADRAAAPLRRLVDAARRREQPPTAEDALQRALADLLERTAQQMAPVQFCELLAHLDDYFTSLVVESDYRARGVLPGVDSYIALRRDTGPVLPLLDFVEQAESVRLPARFYGTPEYTEMIGCAADIASWINDLCSVSKELDRPDAYNLVVLLHRLEDKSLKDAAAETLDRIEQRVRALKQALERAGGPSGTGGPYTDAEKAALKTWADGLLSFQNHVEWYLRHGRYDRDEPRPEVPA</sequence>
<comment type="caution">
    <text evidence="3">The sequence shown here is derived from an EMBL/GenBank/DDBJ whole genome shotgun (WGS) entry which is preliminary data.</text>
</comment>
<evidence type="ECO:0000256" key="1">
    <source>
        <dbReference type="ARBA" id="ARBA00023239"/>
    </source>
</evidence>
<evidence type="ECO:0000313" key="4">
    <source>
        <dbReference type="Proteomes" id="UP001165590"/>
    </source>
</evidence>
<dbReference type="PANTHER" id="PTHR35201">
    <property type="entry name" value="TERPENE SYNTHASE"/>
    <property type="match status" value="1"/>
</dbReference>
<dbReference type="SFLD" id="SFLDS00005">
    <property type="entry name" value="Isoprenoid_Synthase_Type_I"/>
    <property type="match status" value="1"/>
</dbReference>